<accession>A0A2W5FEC0</accession>
<dbReference type="EMBL" id="QFOI01000015">
    <property type="protein sequence ID" value="PZP52000.1"/>
    <property type="molecule type" value="Genomic_DNA"/>
</dbReference>
<organism evidence="5 6">
    <name type="scientific">Pseudopedobacter saltans</name>
    <dbReference type="NCBI Taxonomy" id="151895"/>
    <lineage>
        <taxon>Bacteria</taxon>
        <taxon>Pseudomonadati</taxon>
        <taxon>Bacteroidota</taxon>
        <taxon>Sphingobacteriia</taxon>
        <taxon>Sphingobacteriales</taxon>
        <taxon>Sphingobacteriaceae</taxon>
        <taxon>Pseudopedobacter</taxon>
    </lineage>
</organism>
<evidence type="ECO:0000313" key="5">
    <source>
        <dbReference type="EMBL" id="PZP52000.1"/>
    </source>
</evidence>
<keyword evidence="1" id="KW-0813">Transport</keyword>
<evidence type="ECO:0000256" key="3">
    <source>
        <dbReference type="ARBA" id="ARBA00022723"/>
    </source>
</evidence>
<comment type="caution">
    <text evidence="5">The sequence shown here is derived from an EMBL/GenBank/DDBJ whole genome shotgun (WGS) entry which is preliminary data.</text>
</comment>
<dbReference type="InterPro" id="IPR012292">
    <property type="entry name" value="Globin/Proto"/>
</dbReference>
<dbReference type="InterPro" id="IPR001486">
    <property type="entry name" value="Hemoglobin_trunc"/>
</dbReference>
<sequence length="124" mass="14576">MKSDIQTREDVELLVNSFYDKVKLNGTIGPIFNNVILDWDEHLPKMYSFWSSILLEEHSYSGNPMSIHIRMSKTVPLQEKEFSEWLRLFAQTINDLFVGEKAEEAKTRATNIARLMQYKIERGY</sequence>
<dbReference type="GO" id="GO:0019825">
    <property type="term" value="F:oxygen binding"/>
    <property type="evidence" value="ECO:0007669"/>
    <property type="project" value="InterPro"/>
</dbReference>
<evidence type="ECO:0000256" key="1">
    <source>
        <dbReference type="ARBA" id="ARBA00022448"/>
    </source>
</evidence>
<dbReference type="AlphaFoldDB" id="A0A2W5FEC0"/>
<proteinExistence type="predicted"/>
<dbReference type="GO" id="GO:0020037">
    <property type="term" value="F:heme binding"/>
    <property type="evidence" value="ECO:0007669"/>
    <property type="project" value="InterPro"/>
</dbReference>
<reference evidence="5 6" key="1">
    <citation type="submission" date="2017-11" db="EMBL/GenBank/DDBJ databases">
        <title>Infants hospitalized years apart are colonized by the same room-sourced microbial strains.</title>
        <authorList>
            <person name="Brooks B."/>
            <person name="Olm M.R."/>
            <person name="Firek B.A."/>
            <person name="Baker R."/>
            <person name="Thomas B.C."/>
            <person name="Morowitz M.J."/>
            <person name="Banfield J.F."/>
        </authorList>
    </citation>
    <scope>NUCLEOTIDE SEQUENCE [LARGE SCALE GENOMIC DNA]</scope>
    <source>
        <strain evidence="5">S2_009_000_R2_76</strain>
    </source>
</reference>
<dbReference type="Proteomes" id="UP000249645">
    <property type="component" value="Unassembled WGS sequence"/>
</dbReference>
<dbReference type="Pfam" id="PF01152">
    <property type="entry name" value="Bac_globin"/>
    <property type="match status" value="1"/>
</dbReference>
<keyword evidence="3" id="KW-0479">Metal-binding</keyword>
<evidence type="ECO:0000313" key="6">
    <source>
        <dbReference type="Proteomes" id="UP000249645"/>
    </source>
</evidence>
<name>A0A2W5FEC0_9SPHI</name>
<dbReference type="SUPFAM" id="SSF46458">
    <property type="entry name" value="Globin-like"/>
    <property type="match status" value="1"/>
</dbReference>
<keyword evidence="4" id="KW-0408">Iron</keyword>
<keyword evidence="2" id="KW-0349">Heme</keyword>
<evidence type="ECO:0000256" key="4">
    <source>
        <dbReference type="ARBA" id="ARBA00023004"/>
    </source>
</evidence>
<gene>
    <name evidence="5" type="ORF">DI598_01800</name>
</gene>
<dbReference type="GO" id="GO:0046872">
    <property type="term" value="F:metal ion binding"/>
    <property type="evidence" value="ECO:0007669"/>
    <property type="project" value="UniProtKB-KW"/>
</dbReference>
<dbReference type="Gene3D" id="1.10.490.10">
    <property type="entry name" value="Globins"/>
    <property type="match status" value="1"/>
</dbReference>
<evidence type="ECO:0000256" key="2">
    <source>
        <dbReference type="ARBA" id="ARBA00022617"/>
    </source>
</evidence>
<dbReference type="InterPro" id="IPR009050">
    <property type="entry name" value="Globin-like_sf"/>
</dbReference>
<dbReference type="CDD" id="cd08916">
    <property type="entry name" value="TrHb3_P"/>
    <property type="match status" value="1"/>
</dbReference>
<protein>
    <submittedName>
        <fullName evidence="5">Sec-independent protein translocase TatC</fullName>
    </submittedName>
</protein>